<evidence type="ECO:0000313" key="3">
    <source>
        <dbReference type="Proteomes" id="UP001370490"/>
    </source>
</evidence>
<comment type="caution">
    <text evidence="2">The sequence shown here is derived from an EMBL/GenBank/DDBJ whole genome shotgun (WGS) entry which is preliminary data.</text>
</comment>
<dbReference type="Pfam" id="PF00300">
    <property type="entry name" value="His_Phos_1"/>
    <property type="match status" value="1"/>
</dbReference>
<dbReference type="GO" id="GO:0016791">
    <property type="term" value="F:phosphatase activity"/>
    <property type="evidence" value="ECO:0007669"/>
    <property type="project" value="TreeGrafter"/>
</dbReference>
<dbReference type="Proteomes" id="UP001370490">
    <property type="component" value="Unassembled WGS sequence"/>
</dbReference>
<dbReference type="InterPro" id="IPR050275">
    <property type="entry name" value="PGM_Phosphatase"/>
</dbReference>
<dbReference type="InterPro" id="IPR013078">
    <property type="entry name" value="His_Pase_superF_clade-1"/>
</dbReference>
<dbReference type="Gene3D" id="3.40.50.1240">
    <property type="entry name" value="Phosphoglycerate mutase-like"/>
    <property type="match status" value="1"/>
</dbReference>
<dbReference type="EMBL" id="JBAMMX010000007">
    <property type="protein sequence ID" value="KAK6936162.1"/>
    <property type="molecule type" value="Genomic_DNA"/>
</dbReference>
<dbReference type="AlphaFoldDB" id="A0AAN8VZ63"/>
<sequence length="316" mass="34654">MLIHDNFDVCFSSLLNRSKRTAEIIWGTPKEDMVTDFDLGEIDLYSFQGLLKHEGNSKFGAANHQWQVDAANFNIWSLSSQGIAGLSTNWTKILTHESKSVLMVAHNAVNQAVVAMALSNCGVSVLDFTPRPNGSPYICLNRLIEARISTLGVGPIPRPSSPVSAGSSGGRKTSKWIILVCHGSSQMNRDIWKLGLELFMEILGNLTVCFKLHMIISFPAGQNSLSGDKPMNILRVGLKKTAELLLDLKVNRIISIPKTASVETPVAISKVQEAADYLGADCVPVDMKQLQDLDVENIFQLSQKARILDLAFICWG</sequence>
<dbReference type="SUPFAM" id="SSF53254">
    <property type="entry name" value="Phosphoglycerate mutase-like"/>
    <property type="match status" value="1"/>
</dbReference>
<accession>A0AAN8VZ63</accession>
<proteinExistence type="inferred from homology"/>
<reference evidence="2 3" key="1">
    <citation type="submission" date="2023-12" db="EMBL/GenBank/DDBJ databases">
        <title>A high-quality genome assembly for Dillenia turbinata (Dilleniales).</title>
        <authorList>
            <person name="Chanderbali A."/>
        </authorList>
    </citation>
    <scope>NUCLEOTIDE SEQUENCE [LARGE SCALE GENOMIC DNA]</scope>
    <source>
        <strain evidence="2">LSX21</strain>
        <tissue evidence="2">Leaf</tissue>
    </source>
</reference>
<comment type="similarity">
    <text evidence="1">Belongs to the phosphoglycerate mutase family.</text>
</comment>
<gene>
    <name evidence="2" type="ORF">RJ641_033192</name>
</gene>
<dbReference type="PANTHER" id="PTHR48100">
    <property type="entry name" value="BROAD-SPECIFICITY PHOSPHATASE YOR283W-RELATED"/>
    <property type="match status" value="1"/>
</dbReference>
<evidence type="ECO:0000313" key="2">
    <source>
        <dbReference type="EMBL" id="KAK6936162.1"/>
    </source>
</evidence>
<organism evidence="2 3">
    <name type="scientific">Dillenia turbinata</name>
    <dbReference type="NCBI Taxonomy" id="194707"/>
    <lineage>
        <taxon>Eukaryota</taxon>
        <taxon>Viridiplantae</taxon>
        <taxon>Streptophyta</taxon>
        <taxon>Embryophyta</taxon>
        <taxon>Tracheophyta</taxon>
        <taxon>Spermatophyta</taxon>
        <taxon>Magnoliopsida</taxon>
        <taxon>eudicotyledons</taxon>
        <taxon>Gunneridae</taxon>
        <taxon>Pentapetalae</taxon>
        <taxon>Dilleniales</taxon>
        <taxon>Dilleniaceae</taxon>
        <taxon>Dillenia</taxon>
    </lineage>
</organism>
<dbReference type="InterPro" id="IPR029033">
    <property type="entry name" value="His_PPase_superfam"/>
</dbReference>
<dbReference type="PANTHER" id="PTHR48100:SF10">
    <property type="entry name" value="2-CARBOXY-D-ARABINITOL-1-PHOSPHATASE-RELATED"/>
    <property type="match status" value="1"/>
</dbReference>
<name>A0AAN8VZ63_9MAGN</name>
<evidence type="ECO:0000256" key="1">
    <source>
        <dbReference type="ARBA" id="ARBA00038362"/>
    </source>
</evidence>
<protein>
    <submittedName>
        <fullName evidence="2">Histidine phosphatase superfamily, clade-1</fullName>
    </submittedName>
</protein>
<keyword evidence="3" id="KW-1185">Reference proteome</keyword>